<evidence type="ECO:0000256" key="6">
    <source>
        <dbReference type="ARBA" id="ARBA00023053"/>
    </source>
</evidence>
<gene>
    <name evidence="12" type="ORF">ACFO0K_04885</name>
</gene>
<keyword evidence="5 10" id="KW-1133">Transmembrane helix</keyword>
<keyword evidence="3" id="KW-1003">Cell membrane</keyword>
<feature type="transmembrane region" description="Helical" evidence="10">
    <location>
        <begin position="233"/>
        <end position="251"/>
    </location>
</feature>
<dbReference type="Pfam" id="PF00999">
    <property type="entry name" value="Na_H_Exchanger"/>
    <property type="match status" value="1"/>
</dbReference>
<evidence type="ECO:0000313" key="13">
    <source>
        <dbReference type="Proteomes" id="UP001595965"/>
    </source>
</evidence>
<feature type="transmembrane region" description="Helical" evidence="10">
    <location>
        <begin position="415"/>
        <end position="438"/>
    </location>
</feature>
<dbReference type="RefSeq" id="WP_344229100.1">
    <property type="nucleotide sequence ID" value="NZ_BAAALH010000002.1"/>
</dbReference>
<feature type="transmembrane region" description="Helical" evidence="10">
    <location>
        <begin position="303"/>
        <end position="327"/>
    </location>
</feature>
<evidence type="ECO:0000256" key="5">
    <source>
        <dbReference type="ARBA" id="ARBA00022989"/>
    </source>
</evidence>
<feature type="transmembrane region" description="Helical" evidence="10">
    <location>
        <begin position="86"/>
        <end position="104"/>
    </location>
</feature>
<organism evidence="12 13">
    <name type="scientific">Citricoccus alkalitolerans</name>
    <dbReference type="NCBI Taxonomy" id="246603"/>
    <lineage>
        <taxon>Bacteria</taxon>
        <taxon>Bacillati</taxon>
        <taxon>Actinomycetota</taxon>
        <taxon>Actinomycetes</taxon>
        <taxon>Micrococcales</taxon>
        <taxon>Micrococcaceae</taxon>
        <taxon>Citricoccus</taxon>
    </lineage>
</organism>
<protein>
    <submittedName>
        <fullName evidence="12">Cation:proton antiporter</fullName>
    </submittedName>
</protein>
<evidence type="ECO:0000256" key="2">
    <source>
        <dbReference type="ARBA" id="ARBA00022448"/>
    </source>
</evidence>
<accession>A0ABV8XU22</accession>
<dbReference type="PANTHER" id="PTHR10110:SF86">
    <property type="entry name" value="SODIUM_HYDROGEN EXCHANGER 7"/>
    <property type="match status" value="1"/>
</dbReference>
<keyword evidence="9" id="KW-0739">Sodium transport</keyword>
<evidence type="ECO:0000256" key="7">
    <source>
        <dbReference type="ARBA" id="ARBA00023065"/>
    </source>
</evidence>
<feature type="transmembrane region" description="Helical" evidence="10">
    <location>
        <begin position="29"/>
        <end position="49"/>
    </location>
</feature>
<evidence type="ECO:0000256" key="1">
    <source>
        <dbReference type="ARBA" id="ARBA00004651"/>
    </source>
</evidence>
<evidence type="ECO:0000256" key="10">
    <source>
        <dbReference type="SAM" id="Phobius"/>
    </source>
</evidence>
<feature type="domain" description="Cation/H+ exchanger transmembrane" evidence="11">
    <location>
        <begin position="13"/>
        <end position="438"/>
    </location>
</feature>
<evidence type="ECO:0000256" key="3">
    <source>
        <dbReference type="ARBA" id="ARBA00022475"/>
    </source>
</evidence>
<keyword evidence="8 10" id="KW-0472">Membrane</keyword>
<keyword evidence="6" id="KW-0915">Sodium</keyword>
<dbReference type="InterPro" id="IPR018422">
    <property type="entry name" value="Cation/H_exchanger_CPA1"/>
</dbReference>
<evidence type="ECO:0000256" key="9">
    <source>
        <dbReference type="ARBA" id="ARBA00023201"/>
    </source>
</evidence>
<keyword evidence="4 10" id="KW-0812">Transmembrane</keyword>
<dbReference type="InterPro" id="IPR006153">
    <property type="entry name" value="Cation/H_exchanger_TM"/>
</dbReference>
<dbReference type="Gene3D" id="6.10.140.1330">
    <property type="match status" value="1"/>
</dbReference>
<feature type="transmembrane region" description="Helical" evidence="10">
    <location>
        <begin position="55"/>
        <end position="74"/>
    </location>
</feature>
<keyword evidence="2" id="KW-0813">Transport</keyword>
<evidence type="ECO:0000256" key="4">
    <source>
        <dbReference type="ARBA" id="ARBA00022692"/>
    </source>
</evidence>
<comment type="caution">
    <text evidence="12">The sequence shown here is derived from an EMBL/GenBank/DDBJ whole genome shotgun (WGS) entry which is preliminary data.</text>
</comment>
<evidence type="ECO:0000313" key="12">
    <source>
        <dbReference type="EMBL" id="MFC4429010.1"/>
    </source>
</evidence>
<feature type="transmembrane region" description="Helical" evidence="10">
    <location>
        <begin position="152"/>
        <end position="176"/>
    </location>
</feature>
<dbReference type="EMBL" id="JBHSEN010000001">
    <property type="protein sequence ID" value="MFC4429010.1"/>
    <property type="molecule type" value="Genomic_DNA"/>
</dbReference>
<reference evidence="13" key="1">
    <citation type="journal article" date="2019" name="Int. J. Syst. Evol. Microbiol.">
        <title>The Global Catalogue of Microorganisms (GCM) 10K type strain sequencing project: providing services to taxonomists for standard genome sequencing and annotation.</title>
        <authorList>
            <consortium name="The Broad Institute Genomics Platform"/>
            <consortium name="The Broad Institute Genome Sequencing Center for Infectious Disease"/>
            <person name="Wu L."/>
            <person name="Ma J."/>
        </authorList>
    </citation>
    <scope>NUCLEOTIDE SEQUENCE [LARGE SCALE GENOMIC DNA]</scope>
    <source>
        <strain evidence="13">CGMCC 1.12125</strain>
    </source>
</reference>
<dbReference type="PANTHER" id="PTHR10110">
    <property type="entry name" value="SODIUM/HYDROGEN EXCHANGER"/>
    <property type="match status" value="1"/>
</dbReference>
<feature type="transmembrane region" description="Helical" evidence="10">
    <location>
        <begin position="6"/>
        <end position="22"/>
    </location>
</feature>
<keyword evidence="13" id="KW-1185">Reference proteome</keyword>
<sequence>MEEFALLAVAGVLIIVLVSLFAPKLGVAAPILLVIVGIGCSLIPGAPRILLEPEWILMIALPPILYSAAVNVPITDFRRDLETISALSVLLVIASAFATGWLIWWVLPDIGFAAAVALGAVISPPDAVAATSIGKKLGLPPRLVMILEGEGLVNDATALVMLRTAIAATAGSITFWGAIGDFVYAVIASVAVGMLIGALTVGARSRIRQQPVLTTAISLTVPFLAYMPAENLHASGVIAVVAAGLVTGHQAPKRFSAVDRITDRTNWRTIQLLLENGVFLLMGFEITSIVADAESSGRGLWMAVALAAACTVILFGVRILFVVPLIARLRARQRRIPEVAEHLDAALEAVAEDDQEANPRRAARLHRWRADAQFQATHSLGWRGGAVLAWSGMRGAVTLAAAQSLPSDIPYRTELILIAFTVAIITLVAQGGTLPLLIRVLGIKGTSEEAEGREVTRLAEEIVAARRAFLDNQALLRENGRPFAPEVLERTRSRGLAVTEALAAMVNDDDPDGQAQQHRELRRQLVDVEQSVLLDARAGGTYSSHTLRRAQHFIDEESTRMA</sequence>
<proteinExistence type="predicted"/>
<keyword evidence="7" id="KW-0406">Ion transport</keyword>
<feature type="transmembrane region" description="Helical" evidence="10">
    <location>
        <begin position="182"/>
        <end position="203"/>
    </location>
</feature>
<dbReference type="Proteomes" id="UP001595965">
    <property type="component" value="Unassembled WGS sequence"/>
</dbReference>
<evidence type="ECO:0000259" key="11">
    <source>
        <dbReference type="Pfam" id="PF00999"/>
    </source>
</evidence>
<feature type="transmembrane region" description="Helical" evidence="10">
    <location>
        <begin position="272"/>
        <end position="291"/>
    </location>
</feature>
<comment type="subcellular location">
    <subcellularLocation>
        <location evidence="1">Cell membrane</location>
        <topology evidence="1">Multi-pass membrane protein</topology>
    </subcellularLocation>
</comment>
<name>A0ABV8XU22_9MICC</name>
<evidence type="ECO:0000256" key="8">
    <source>
        <dbReference type="ARBA" id="ARBA00023136"/>
    </source>
</evidence>